<keyword evidence="4" id="KW-0539">Nucleus</keyword>
<feature type="region of interest" description="Disordered" evidence="5">
    <location>
        <begin position="380"/>
        <end position="417"/>
    </location>
</feature>
<feature type="compositionally biased region" description="Basic and acidic residues" evidence="5">
    <location>
        <begin position="399"/>
        <end position="417"/>
    </location>
</feature>
<dbReference type="Proteomes" id="UP000006727">
    <property type="component" value="Chromosome 11"/>
</dbReference>
<gene>
    <name evidence="7" type="primary">LOC112288376</name>
</gene>
<evidence type="ECO:0000256" key="4">
    <source>
        <dbReference type="ARBA" id="ARBA00023242"/>
    </source>
</evidence>
<name>A0A7I4F048_PHYPA</name>
<evidence type="ECO:0000256" key="5">
    <source>
        <dbReference type="SAM" id="MobiDB-lite"/>
    </source>
</evidence>
<dbReference type="OrthoDB" id="1926382at2759"/>
<dbReference type="InterPro" id="IPR011598">
    <property type="entry name" value="bHLH_dom"/>
</dbReference>
<keyword evidence="2" id="KW-0805">Transcription regulation</keyword>
<dbReference type="CDD" id="cd11449">
    <property type="entry name" value="bHLH_AtAIB_like"/>
    <property type="match status" value="1"/>
</dbReference>
<dbReference type="GO" id="GO:0003700">
    <property type="term" value="F:DNA-binding transcription factor activity"/>
    <property type="evidence" value="ECO:0000318"/>
    <property type="project" value="GO_Central"/>
</dbReference>
<dbReference type="PROSITE" id="PS50888">
    <property type="entry name" value="BHLH"/>
    <property type="match status" value="1"/>
</dbReference>
<dbReference type="KEGG" id="ppp:112288376"/>
<dbReference type="InterPro" id="IPR045084">
    <property type="entry name" value="AIB/MYC-like"/>
</dbReference>
<comment type="subcellular location">
    <subcellularLocation>
        <location evidence="1">Nucleus</location>
    </subcellularLocation>
</comment>
<evidence type="ECO:0000313" key="7">
    <source>
        <dbReference type="EnsemblPlants" id="Pp3c11_15370V3.4"/>
    </source>
</evidence>
<dbReference type="Pfam" id="PF22754">
    <property type="entry name" value="bHLH-TF_ACT-like_plant"/>
    <property type="match status" value="1"/>
</dbReference>
<evidence type="ECO:0000256" key="1">
    <source>
        <dbReference type="ARBA" id="ARBA00004123"/>
    </source>
</evidence>
<dbReference type="EnsemblPlants" id="Pp3c11_15370V3.5">
    <property type="protein sequence ID" value="Pp3c11_15370V3.5"/>
    <property type="gene ID" value="Pp3c11_15370"/>
</dbReference>
<protein>
    <recommendedName>
        <fullName evidence="6">BHLH domain-containing protein</fullName>
    </recommendedName>
</protein>
<evidence type="ECO:0000256" key="2">
    <source>
        <dbReference type="ARBA" id="ARBA00023015"/>
    </source>
</evidence>
<dbReference type="PANTHER" id="PTHR11514:SF43">
    <property type="entry name" value="TRANSCRIPTION FACTOR MYC2"/>
    <property type="match status" value="1"/>
</dbReference>
<evidence type="ECO:0000259" key="6">
    <source>
        <dbReference type="PROSITE" id="PS50888"/>
    </source>
</evidence>
<dbReference type="EnsemblPlants" id="Pp3c11_15370V3.6">
    <property type="protein sequence ID" value="Pp3c11_15370V3.6"/>
    <property type="gene ID" value="Pp3c11_15370"/>
</dbReference>
<dbReference type="Pfam" id="PF00010">
    <property type="entry name" value="HLH"/>
    <property type="match status" value="1"/>
</dbReference>
<feature type="compositionally biased region" description="Basic and acidic residues" evidence="5">
    <location>
        <begin position="477"/>
        <end position="499"/>
    </location>
</feature>
<organism evidence="7 8">
    <name type="scientific">Physcomitrium patens</name>
    <name type="common">Spreading-leaved earth moss</name>
    <name type="synonym">Physcomitrella patens</name>
    <dbReference type="NCBI Taxonomy" id="3218"/>
    <lineage>
        <taxon>Eukaryota</taxon>
        <taxon>Viridiplantae</taxon>
        <taxon>Streptophyta</taxon>
        <taxon>Embryophyta</taxon>
        <taxon>Bryophyta</taxon>
        <taxon>Bryophytina</taxon>
        <taxon>Bryopsida</taxon>
        <taxon>Funariidae</taxon>
        <taxon>Funariales</taxon>
        <taxon>Funariaceae</taxon>
        <taxon>Physcomitrium</taxon>
    </lineage>
</organism>
<sequence length="601" mass="67398">MEMSQLLNAWEVADSAMIEAFMGTGYNCVEGFEVQDDPDGQLHLNESVLLRRLHSLVEESTVDWTYAIFWQLSALREGEMMLGWGDGYFRSAKENEINDARNMKGGSQEEDQQMRRKVLRELQALVNGSEDDVSDYVTDTEWFYLVSMSHSYAAGVGTPGRALASDRPVWLIGANKAPDNNCSRVQLAKMAGIQTILCIPSKSGVVELGSTDLIRESWEVVQNVKMVFDEPMMWAAHEIQAVAHSLPLSSDATSMRPSSPSLMSIATISASISNASQIGRCSNPSQDHEAHFVGRKNPPSSRPPMRFYKPRVEELSSDTPETNLVDNKYIVGKSVSFHHLSKIGQRGMPGPPTTANRLPCFAPSEVDCHESEADVSVKENVVESSTNLEPKPRKRGRKPANDREEPLNHVQAERQRREKLNQKFYALRSVVPNVSKMDKASLLEDAITYINELQEKLQKAEAELKVFQRQVLASTGESKKPNPSRRDSTESSDEERFRLQESGQRSAPLVHTSENKPVISVFVLGEEAMIRVYCTRHSNFIVHMMSALEKLRLEVIHSNTSSMKDMLLHVVIVKIDSTQTYTQEQLGKILERSYVPDHSAT</sequence>
<dbReference type="GO" id="GO:0006355">
    <property type="term" value="P:regulation of DNA-templated transcription"/>
    <property type="evidence" value="ECO:0000318"/>
    <property type="project" value="GO_Central"/>
</dbReference>
<dbReference type="PANTHER" id="PTHR11514">
    <property type="entry name" value="MYC"/>
    <property type="match status" value="1"/>
</dbReference>
<reference evidence="7" key="3">
    <citation type="submission" date="2020-12" db="UniProtKB">
        <authorList>
            <consortium name="EnsemblPlants"/>
        </authorList>
    </citation>
    <scope>IDENTIFICATION</scope>
</reference>
<dbReference type="RefSeq" id="XP_024388254.1">
    <property type="nucleotide sequence ID" value="XM_024532486.2"/>
</dbReference>
<dbReference type="Gramene" id="Pp3c11_15370V3.6">
    <property type="protein sequence ID" value="Pp3c11_15370V3.6"/>
    <property type="gene ID" value="Pp3c11_15370"/>
</dbReference>
<accession>A0A7I4F048</accession>
<proteinExistence type="predicted"/>
<reference evidence="7 8" key="1">
    <citation type="journal article" date="2008" name="Science">
        <title>The Physcomitrella genome reveals evolutionary insights into the conquest of land by plants.</title>
        <authorList>
            <person name="Rensing S."/>
            <person name="Lang D."/>
            <person name="Zimmer A."/>
            <person name="Terry A."/>
            <person name="Salamov A."/>
            <person name="Shapiro H."/>
            <person name="Nishiyama T."/>
            <person name="Perroud P.-F."/>
            <person name="Lindquist E."/>
            <person name="Kamisugi Y."/>
            <person name="Tanahashi T."/>
            <person name="Sakakibara K."/>
            <person name="Fujita T."/>
            <person name="Oishi K."/>
            <person name="Shin-I T."/>
            <person name="Kuroki Y."/>
            <person name="Toyoda A."/>
            <person name="Suzuki Y."/>
            <person name="Hashimoto A."/>
            <person name="Yamaguchi K."/>
            <person name="Sugano A."/>
            <person name="Kohara Y."/>
            <person name="Fujiyama A."/>
            <person name="Anterola A."/>
            <person name="Aoki S."/>
            <person name="Ashton N."/>
            <person name="Barbazuk W.B."/>
            <person name="Barker E."/>
            <person name="Bennetzen J."/>
            <person name="Bezanilla M."/>
            <person name="Blankenship R."/>
            <person name="Cho S.H."/>
            <person name="Dutcher S."/>
            <person name="Estelle M."/>
            <person name="Fawcett J.A."/>
            <person name="Gundlach H."/>
            <person name="Hanada K."/>
            <person name="Heyl A."/>
            <person name="Hicks K.A."/>
            <person name="Hugh J."/>
            <person name="Lohr M."/>
            <person name="Mayer K."/>
            <person name="Melkozernov A."/>
            <person name="Murata T."/>
            <person name="Nelson D."/>
            <person name="Pils B."/>
            <person name="Prigge M."/>
            <person name="Reiss B."/>
            <person name="Renner T."/>
            <person name="Rombauts S."/>
            <person name="Rushton P."/>
            <person name="Sanderfoot A."/>
            <person name="Schween G."/>
            <person name="Shiu S.-H."/>
            <person name="Stueber K."/>
            <person name="Theodoulou F.L."/>
            <person name="Tu H."/>
            <person name="Van de Peer Y."/>
            <person name="Verrier P.J."/>
            <person name="Waters E."/>
            <person name="Wood A."/>
            <person name="Yang L."/>
            <person name="Cove D."/>
            <person name="Cuming A."/>
            <person name="Hasebe M."/>
            <person name="Lucas S."/>
            <person name="Mishler D.B."/>
            <person name="Reski R."/>
            <person name="Grigoriev I."/>
            <person name="Quatrano R.S."/>
            <person name="Boore J.L."/>
        </authorList>
    </citation>
    <scope>NUCLEOTIDE SEQUENCE [LARGE SCALE GENOMIC DNA]</scope>
    <source>
        <strain evidence="7 8">cv. Gransden 2004</strain>
    </source>
</reference>
<keyword evidence="3" id="KW-0804">Transcription</keyword>
<dbReference type="RefSeq" id="XP_024388255.1">
    <property type="nucleotide sequence ID" value="XM_024532487.2"/>
</dbReference>
<dbReference type="SUPFAM" id="SSF47459">
    <property type="entry name" value="HLH, helix-loop-helix DNA-binding domain"/>
    <property type="match status" value="1"/>
</dbReference>
<evidence type="ECO:0000313" key="8">
    <source>
        <dbReference type="Proteomes" id="UP000006727"/>
    </source>
</evidence>
<dbReference type="EnsemblPlants" id="Pp3c11_15370V3.4">
    <property type="protein sequence ID" value="Pp3c11_15370V3.4"/>
    <property type="gene ID" value="Pp3c11_15370"/>
</dbReference>
<dbReference type="Gene3D" id="4.10.280.10">
    <property type="entry name" value="Helix-loop-helix DNA-binding domain"/>
    <property type="match status" value="1"/>
</dbReference>
<dbReference type="SMART" id="SM00353">
    <property type="entry name" value="HLH"/>
    <property type="match status" value="1"/>
</dbReference>
<dbReference type="GO" id="GO:0005634">
    <property type="term" value="C:nucleus"/>
    <property type="evidence" value="ECO:0000318"/>
    <property type="project" value="GO_Central"/>
</dbReference>
<reference evidence="7 8" key="2">
    <citation type="journal article" date="2018" name="Plant J.">
        <title>The Physcomitrella patens chromosome-scale assembly reveals moss genome structure and evolution.</title>
        <authorList>
            <person name="Lang D."/>
            <person name="Ullrich K.K."/>
            <person name="Murat F."/>
            <person name="Fuchs J."/>
            <person name="Jenkins J."/>
            <person name="Haas F.B."/>
            <person name="Piednoel M."/>
            <person name="Gundlach H."/>
            <person name="Van Bel M."/>
            <person name="Meyberg R."/>
            <person name="Vives C."/>
            <person name="Morata J."/>
            <person name="Symeonidi A."/>
            <person name="Hiss M."/>
            <person name="Muchero W."/>
            <person name="Kamisugi Y."/>
            <person name="Saleh O."/>
            <person name="Blanc G."/>
            <person name="Decker E.L."/>
            <person name="van Gessel N."/>
            <person name="Grimwood J."/>
            <person name="Hayes R.D."/>
            <person name="Graham S.W."/>
            <person name="Gunter L.E."/>
            <person name="McDaniel S.F."/>
            <person name="Hoernstein S.N.W."/>
            <person name="Larsson A."/>
            <person name="Li F.W."/>
            <person name="Perroud P.F."/>
            <person name="Phillips J."/>
            <person name="Ranjan P."/>
            <person name="Rokshar D.S."/>
            <person name="Rothfels C.J."/>
            <person name="Schneider L."/>
            <person name="Shu S."/>
            <person name="Stevenson D.W."/>
            <person name="Thummler F."/>
            <person name="Tillich M."/>
            <person name="Villarreal Aguilar J.C."/>
            <person name="Widiez T."/>
            <person name="Wong G.K."/>
            <person name="Wymore A."/>
            <person name="Zhang Y."/>
            <person name="Zimmer A.D."/>
            <person name="Quatrano R.S."/>
            <person name="Mayer K.F.X."/>
            <person name="Goodstein D."/>
            <person name="Casacuberta J.M."/>
            <person name="Vandepoele K."/>
            <person name="Reski R."/>
            <person name="Cuming A.C."/>
            <person name="Tuskan G.A."/>
            <person name="Maumus F."/>
            <person name="Salse J."/>
            <person name="Schmutz J."/>
            <person name="Rensing S.A."/>
        </authorList>
    </citation>
    <scope>NUCLEOTIDE SEQUENCE [LARGE SCALE GENOMIC DNA]</scope>
    <source>
        <strain evidence="7 8">cv. Gransden 2004</strain>
    </source>
</reference>
<dbReference type="EMBL" id="ABEU02000011">
    <property type="status" value="NOT_ANNOTATED_CDS"/>
    <property type="molecule type" value="Genomic_DNA"/>
</dbReference>
<dbReference type="InterPro" id="IPR036638">
    <property type="entry name" value="HLH_DNA-bd_sf"/>
</dbReference>
<dbReference type="InterPro" id="IPR054502">
    <property type="entry name" value="bHLH-TF_ACT-like_plant"/>
</dbReference>
<feature type="region of interest" description="Disordered" evidence="5">
    <location>
        <begin position="280"/>
        <end position="304"/>
    </location>
</feature>
<dbReference type="GO" id="GO:0046983">
    <property type="term" value="F:protein dimerization activity"/>
    <property type="evidence" value="ECO:0007669"/>
    <property type="project" value="InterPro"/>
</dbReference>
<keyword evidence="8" id="KW-1185">Reference proteome</keyword>
<dbReference type="Gramene" id="Pp3c11_15370V3.4">
    <property type="protein sequence ID" value="Pp3c11_15370V3.4"/>
    <property type="gene ID" value="Pp3c11_15370"/>
</dbReference>
<evidence type="ECO:0000256" key="3">
    <source>
        <dbReference type="ARBA" id="ARBA00023163"/>
    </source>
</evidence>
<dbReference type="GO" id="GO:0000976">
    <property type="term" value="F:transcription cis-regulatory region binding"/>
    <property type="evidence" value="ECO:0000318"/>
    <property type="project" value="GO_Central"/>
</dbReference>
<feature type="domain" description="BHLH" evidence="6">
    <location>
        <begin position="404"/>
        <end position="453"/>
    </location>
</feature>
<dbReference type="InterPro" id="IPR025610">
    <property type="entry name" value="MYC/MYB_N"/>
</dbReference>
<dbReference type="GeneID" id="112288376"/>
<dbReference type="Gramene" id="Pp3c11_15370V3.5">
    <property type="protein sequence ID" value="Pp3c11_15370V3.5"/>
    <property type="gene ID" value="Pp3c11_15370"/>
</dbReference>
<feature type="region of interest" description="Disordered" evidence="5">
    <location>
        <begin position="474"/>
        <end position="510"/>
    </location>
</feature>
<dbReference type="AlphaFoldDB" id="A0A7I4F048"/>
<dbReference type="Pfam" id="PF14215">
    <property type="entry name" value="bHLH-MYC_N"/>
    <property type="match status" value="1"/>
</dbReference>